<evidence type="ECO:0000313" key="1">
    <source>
        <dbReference type="EMBL" id="EFQ54097.1"/>
    </source>
</evidence>
<name>E3C590_9LACO</name>
<dbReference type="AlphaFoldDB" id="E3C590"/>
<dbReference type="EMBL" id="AEKL01000005">
    <property type="protein sequence ID" value="EFQ54097.1"/>
    <property type="molecule type" value="Genomic_DNA"/>
</dbReference>
<accession>E3C590</accession>
<evidence type="ECO:0000313" key="2">
    <source>
        <dbReference type="Proteomes" id="UP000003070"/>
    </source>
</evidence>
<dbReference type="Proteomes" id="UP000003070">
    <property type="component" value="Unassembled WGS sequence"/>
</dbReference>
<reference evidence="1 2" key="1">
    <citation type="submission" date="2010-10" db="EMBL/GenBank/DDBJ databases">
        <authorList>
            <person name="Durkin A.S."/>
            <person name="Madupu R."/>
            <person name="Torralba M."/>
            <person name="Gillis M."/>
            <person name="Methe B."/>
            <person name="Sutton G."/>
            <person name="Nelson K.E."/>
        </authorList>
    </citation>
    <scope>NUCLEOTIDE SEQUENCE [LARGE SCALE GENOMIC DNA]</scope>
    <source>
        <strain evidence="1 2">PB013-T2-3</strain>
    </source>
</reference>
<sequence length="328" mass="37558">MNENYYSMAFKNSSNLKSGMVYEYVEKDFKKVIDTLFLIVDLANERPIFRKPMHFIIAETANEIIIGINFDKAIYTNTTLVTMLSHDVNDEDLLRAAFDDEGLKLNLILHLPKKEFDSSFPKLLDIFNDNSTLKKRVNVIDSADIDNDVIVCVEAIKKSDTSNYGGDGMWVNPIFKARELVVDRNMCFCVLPFNTKRLELFDEVIKPNLEDKFGLTVIRSGKVIAPNLDIRENIWTYINKASFVIADLSDYNANVYYELGICHTLGKKVITLCDEESFEKDYENKLPFDISTINTIFYKNSVAGPTKLLAEINKNVTAIMQNEPYIEN</sequence>
<protein>
    <recommendedName>
        <fullName evidence="3">Nucleoside 2-deoxyribosyltransferase</fullName>
    </recommendedName>
</protein>
<gene>
    <name evidence="1" type="ORF">HMPREF9265_1616</name>
</gene>
<comment type="caution">
    <text evidence="1">The sequence shown here is derived from an EMBL/GenBank/DDBJ whole genome shotgun (WGS) entry which is preliminary data.</text>
</comment>
<proteinExistence type="predicted"/>
<organism evidence="1 2">
    <name type="scientific">Limosilactobacillus oris PB013-T2-3</name>
    <dbReference type="NCBI Taxonomy" id="908339"/>
    <lineage>
        <taxon>Bacteria</taxon>
        <taxon>Bacillati</taxon>
        <taxon>Bacillota</taxon>
        <taxon>Bacilli</taxon>
        <taxon>Lactobacillales</taxon>
        <taxon>Lactobacillaceae</taxon>
        <taxon>Limosilactobacillus</taxon>
    </lineage>
</organism>
<dbReference type="RefSeq" id="WP_004564488.1">
    <property type="nucleotide sequence ID" value="NZ_AEKL01000005.1"/>
</dbReference>
<evidence type="ECO:0008006" key="3">
    <source>
        <dbReference type="Google" id="ProtNLM"/>
    </source>
</evidence>
<dbReference type="Gene3D" id="3.40.50.450">
    <property type="match status" value="1"/>
</dbReference>
<dbReference type="OrthoDB" id="9815193at2"/>